<comment type="caution">
    <text evidence="1">The sequence shown here is derived from an EMBL/GenBank/DDBJ whole genome shotgun (WGS) entry which is preliminary data.</text>
</comment>
<dbReference type="AlphaFoldDB" id="A0A645D980"/>
<evidence type="ECO:0000313" key="1">
    <source>
        <dbReference type="EMBL" id="MPM85608.1"/>
    </source>
</evidence>
<name>A0A645D980_9ZZZZ</name>
<reference evidence="1" key="1">
    <citation type="submission" date="2019-08" db="EMBL/GenBank/DDBJ databases">
        <authorList>
            <person name="Kucharzyk K."/>
            <person name="Murdoch R.W."/>
            <person name="Higgins S."/>
            <person name="Loffler F."/>
        </authorList>
    </citation>
    <scope>NUCLEOTIDE SEQUENCE</scope>
</reference>
<proteinExistence type="predicted"/>
<organism evidence="1">
    <name type="scientific">bioreactor metagenome</name>
    <dbReference type="NCBI Taxonomy" id="1076179"/>
    <lineage>
        <taxon>unclassified sequences</taxon>
        <taxon>metagenomes</taxon>
        <taxon>ecological metagenomes</taxon>
    </lineage>
</organism>
<sequence length="36" mass="4145">MKINNKLVTMCKNNSLKDSKFKAFGPLKLSFILSER</sequence>
<protein>
    <submittedName>
        <fullName evidence="1">Uncharacterized protein</fullName>
    </submittedName>
</protein>
<gene>
    <name evidence="1" type="ORF">SDC9_132689</name>
</gene>
<accession>A0A645D980</accession>
<dbReference type="EMBL" id="VSSQ01033868">
    <property type="protein sequence ID" value="MPM85608.1"/>
    <property type="molecule type" value="Genomic_DNA"/>
</dbReference>